<evidence type="ECO:0000313" key="11">
    <source>
        <dbReference type="EMBL" id="WXB77315.1"/>
    </source>
</evidence>
<keyword evidence="2" id="KW-0723">Serine/threonine-protein kinase</keyword>
<keyword evidence="9" id="KW-0812">Transmembrane</keyword>
<proteinExistence type="predicted"/>
<evidence type="ECO:0000256" key="7">
    <source>
        <dbReference type="PROSITE-ProRule" id="PRU10141"/>
    </source>
</evidence>
<organism evidence="11 12">
    <name type="scientific">Janibacter alittae</name>
    <dbReference type="NCBI Taxonomy" id="3115209"/>
    <lineage>
        <taxon>Bacteria</taxon>
        <taxon>Bacillati</taxon>
        <taxon>Actinomycetota</taxon>
        <taxon>Actinomycetes</taxon>
        <taxon>Micrococcales</taxon>
        <taxon>Intrasporangiaceae</taxon>
        <taxon>Janibacter</taxon>
    </lineage>
</organism>
<dbReference type="EC" id="2.7.11.1" evidence="1"/>
<dbReference type="SUPFAM" id="SSF56112">
    <property type="entry name" value="Protein kinase-like (PK-like)"/>
    <property type="match status" value="1"/>
</dbReference>
<gene>
    <name evidence="11" type="ORF">V1351_04425</name>
</gene>
<evidence type="ECO:0000256" key="6">
    <source>
        <dbReference type="ARBA" id="ARBA00022840"/>
    </source>
</evidence>
<evidence type="ECO:0000313" key="12">
    <source>
        <dbReference type="Proteomes" id="UP001382727"/>
    </source>
</evidence>
<dbReference type="PROSITE" id="PS50011">
    <property type="entry name" value="PROTEIN_KINASE_DOM"/>
    <property type="match status" value="1"/>
</dbReference>
<accession>A0ABZ2MK50</accession>
<dbReference type="Gene3D" id="1.10.510.10">
    <property type="entry name" value="Transferase(Phosphotransferase) domain 1"/>
    <property type="match status" value="1"/>
</dbReference>
<keyword evidence="9" id="KW-1133">Transmembrane helix</keyword>
<keyword evidence="9" id="KW-0472">Membrane</keyword>
<evidence type="ECO:0000259" key="10">
    <source>
        <dbReference type="PROSITE" id="PS50011"/>
    </source>
</evidence>
<keyword evidence="3 11" id="KW-0808">Transferase</keyword>
<keyword evidence="4 7" id="KW-0547">Nucleotide-binding</keyword>
<evidence type="ECO:0000256" key="9">
    <source>
        <dbReference type="SAM" id="Phobius"/>
    </source>
</evidence>
<protein>
    <recommendedName>
        <fullName evidence="1">non-specific serine/threonine protein kinase</fullName>
        <ecNumber evidence="1">2.7.11.1</ecNumber>
    </recommendedName>
</protein>
<dbReference type="InterPro" id="IPR000719">
    <property type="entry name" value="Prot_kinase_dom"/>
</dbReference>
<dbReference type="PANTHER" id="PTHR43289">
    <property type="entry name" value="MITOGEN-ACTIVATED PROTEIN KINASE KINASE KINASE 20-RELATED"/>
    <property type="match status" value="1"/>
</dbReference>
<keyword evidence="5 11" id="KW-0418">Kinase</keyword>
<evidence type="ECO:0000256" key="4">
    <source>
        <dbReference type="ARBA" id="ARBA00022741"/>
    </source>
</evidence>
<dbReference type="Gene3D" id="3.30.200.20">
    <property type="entry name" value="Phosphorylase Kinase, domain 1"/>
    <property type="match status" value="1"/>
</dbReference>
<evidence type="ECO:0000256" key="2">
    <source>
        <dbReference type="ARBA" id="ARBA00022527"/>
    </source>
</evidence>
<dbReference type="CDD" id="cd14014">
    <property type="entry name" value="STKc_PknB_like"/>
    <property type="match status" value="1"/>
</dbReference>
<feature type="binding site" evidence="7">
    <location>
        <position position="43"/>
    </location>
    <ligand>
        <name>ATP</name>
        <dbReference type="ChEBI" id="CHEBI:30616"/>
    </ligand>
</feature>
<dbReference type="EMBL" id="CP144913">
    <property type="protein sequence ID" value="WXB77315.1"/>
    <property type="molecule type" value="Genomic_DNA"/>
</dbReference>
<feature type="domain" description="Protein kinase" evidence="10">
    <location>
        <begin position="14"/>
        <end position="267"/>
    </location>
</feature>
<dbReference type="PROSITE" id="PS00107">
    <property type="entry name" value="PROTEIN_KINASE_ATP"/>
    <property type="match status" value="1"/>
</dbReference>
<dbReference type="InterPro" id="IPR008271">
    <property type="entry name" value="Ser/Thr_kinase_AS"/>
</dbReference>
<dbReference type="GO" id="GO:0004674">
    <property type="term" value="F:protein serine/threonine kinase activity"/>
    <property type="evidence" value="ECO:0007669"/>
    <property type="project" value="UniProtKB-EC"/>
</dbReference>
<evidence type="ECO:0000256" key="1">
    <source>
        <dbReference type="ARBA" id="ARBA00012513"/>
    </source>
</evidence>
<dbReference type="RefSeq" id="WP_338751087.1">
    <property type="nucleotide sequence ID" value="NZ_CP144913.1"/>
</dbReference>
<dbReference type="PANTHER" id="PTHR43289:SF6">
    <property type="entry name" value="SERINE_THREONINE-PROTEIN KINASE NEKL-3"/>
    <property type="match status" value="1"/>
</dbReference>
<reference evidence="11 12" key="1">
    <citation type="submission" date="2024-02" db="EMBL/GenBank/DDBJ databases">
        <title>Janibacter sp. nov., isolated from gut of marine sandworm.</title>
        <authorList>
            <person name="Kim B."/>
            <person name="Jun M.O."/>
            <person name="Shin N.-R."/>
        </authorList>
    </citation>
    <scope>NUCLEOTIDE SEQUENCE [LARGE SCALE GENOMIC DNA]</scope>
    <source>
        <strain evidence="11 12">A1S7</strain>
    </source>
</reference>
<dbReference type="InterPro" id="IPR017441">
    <property type="entry name" value="Protein_kinase_ATP_BS"/>
</dbReference>
<sequence>MTDHTPPAVIGGRYETVRPIGRGGMGVVWLARDAVLGRAVAAKQIGDFPGESAGETHRAMREARAAAALNHPNVVAVYDVVEHEGSPWLVMEYVAGPTLATAIRQRGPMTAKGAADLGAQLAGALDSAHRAGIVHRDIKPANVLIGGGLPKLGDFGIARAGTDEQTTGSGQVTGTPNYMAPEVAVGRPHGEAADVWALGATIYFAVEGQDAHENQATALATLEGVASRAPGRPERAGPLEPVLADMLARDPARRPTMRQARRRLETIAAGGTDVPATARTSAGAPPTGSTTAHRPAASGAAPAAGRAKGGRARLLWLLLGIIAVAVIIGAIVLATRGGVVGDPSGAAPTQQEQAPTPSSD</sequence>
<dbReference type="SMART" id="SM00220">
    <property type="entry name" value="S_TKc"/>
    <property type="match status" value="1"/>
</dbReference>
<dbReference type="PROSITE" id="PS00108">
    <property type="entry name" value="PROTEIN_KINASE_ST"/>
    <property type="match status" value="1"/>
</dbReference>
<evidence type="ECO:0000256" key="5">
    <source>
        <dbReference type="ARBA" id="ARBA00022777"/>
    </source>
</evidence>
<dbReference type="Proteomes" id="UP001382727">
    <property type="component" value="Chromosome"/>
</dbReference>
<dbReference type="Pfam" id="PF00069">
    <property type="entry name" value="Pkinase"/>
    <property type="match status" value="1"/>
</dbReference>
<keyword evidence="6 7" id="KW-0067">ATP-binding</keyword>
<name>A0ABZ2MK50_9MICO</name>
<feature type="region of interest" description="Disordered" evidence="8">
    <location>
        <begin position="266"/>
        <end position="305"/>
    </location>
</feature>
<feature type="compositionally biased region" description="Low complexity" evidence="8">
    <location>
        <begin position="296"/>
        <end position="305"/>
    </location>
</feature>
<evidence type="ECO:0000256" key="3">
    <source>
        <dbReference type="ARBA" id="ARBA00022679"/>
    </source>
</evidence>
<keyword evidence="12" id="KW-1185">Reference proteome</keyword>
<feature type="transmembrane region" description="Helical" evidence="9">
    <location>
        <begin position="314"/>
        <end position="334"/>
    </location>
</feature>
<evidence type="ECO:0000256" key="8">
    <source>
        <dbReference type="SAM" id="MobiDB-lite"/>
    </source>
</evidence>
<dbReference type="InterPro" id="IPR011009">
    <property type="entry name" value="Kinase-like_dom_sf"/>
</dbReference>